<reference evidence="2 3" key="1">
    <citation type="submission" date="2019-12" db="EMBL/GenBank/DDBJ databases">
        <title>Roseobacter cerasinus sp. nov., isolated from seawater around aquaculture.</title>
        <authorList>
            <person name="Muramatsu S."/>
            <person name="Takabe Y."/>
            <person name="Mori K."/>
            <person name="Takaichi S."/>
            <person name="Hanada S."/>
        </authorList>
    </citation>
    <scope>NUCLEOTIDE SEQUENCE [LARGE SCALE GENOMIC DNA]</scope>
    <source>
        <strain evidence="2 3">AI77</strain>
    </source>
</reference>
<name>A0A640VL19_9RHOB</name>
<dbReference type="EMBL" id="BLIV01000001">
    <property type="protein sequence ID" value="GFE48304.1"/>
    <property type="molecule type" value="Genomic_DNA"/>
</dbReference>
<dbReference type="AlphaFoldDB" id="A0A640VL19"/>
<feature type="domain" description="AprE-like beta-barrel" evidence="1">
    <location>
        <begin position="34"/>
        <end position="120"/>
    </location>
</feature>
<accession>A0A640VL19</accession>
<dbReference type="InterPro" id="IPR058982">
    <property type="entry name" value="Beta-barrel_AprE"/>
</dbReference>
<protein>
    <recommendedName>
        <fullName evidence="1">AprE-like beta-barrel domain-containing protein</fullName>
    </recommendedName>
</protein>
<evidence type="ECO:0000313" key="2">
    <source>
        <dbReference type="EMBL" id="GFE48304.1"/>
    </source>
</evidence>
<organism evidence="2 3">
    <name type="scientific">Roseobacter cerasinus</name>
    <dbReference type="NCBI Taxonomy" id="2602289"/>
    <lineage>
        <taxon>Bacteria</taxon>
        <taxon>Pseudomonadati</taxon>
        <taxon>Pseudomonadota</taxon>
        <taxon>Alphaproteobacteria</taxon>
        <taxon>Rhodobacterales</taxon>
        <taxon>Roseobacteraceae</taxon>
        <taxon>Roseobacter</taxon>
    </lineage>
</organism>
<comment type="caution">
    <text evidence="2">The sequence shown here is derived from an EMBL/GenBank/DDBJ whole genome shotgun (WGS) entry which is preliminary data.</text>
</comment>
<dbReference type="Proteomes" id="UP000436522">
    <property type="component" value="Unassembled WGS sequence"/>
</dbReference>
<sequence length="142" mass="15822">MGLDVIENQIETQVLISIETVIGSNDGDVIVGGEARVPPVEIDELRIGQETRMRLSAFARADVPEAMGQLFDIWADALEDDRTGNPYYLAQVRLDAEQPHEVAALDLVPGMPADLFVRTGERTVFSYPAQRIRDRLARPFIE</sequence>
<gene>
    <name evidence="2" type="ORF">So717_00570</name>
</gene>
<evidence type="ECO:0000259" key="1">
    <source>
        <dbReference type="Pfam" id="PF26002"/>
    </source>
</evidence>
<proteinExistence type="predicted"/>
<dbReference type="Pfam" id="PF26002">
    <property type="entry name" value="Beta-barrel_AprE"/>
    <property type="match status" value="1"/>
</dbReference>
<evidence type="ECO:0000313" key="3">
    <source>
        <dbReference type="Proteomes" id="UP000436522"/>
    </source>
</evidence>
<dbReference type="PRINTS" id="PR01490">
    <property type="entry name" value="RTXTOXIND"/>
</dbReference>
<keyword evidence="3" id="KW-1185">Reference proteome</keyword>